<evidence type="ECO:0000313" key="3">
    <source>
        <dbReference type="Proteomes" id="UP000199300"/>
    </source>
</evidence>
<keyword evidence="2" id="KW-0315">Glutamine amidotransferase</keyword>
<dbReference type="InterPro" id="IPR044992">
    <property type="entry name" value="ChyE-like"/>
</dbReference>
<dbReference type="PANTHER" id="PTHR42695:SF5">
    <property type="entry name" value="GLUTAMINE AMIDOTRANSFERASE YLR126C-RELATED"/>
    <property type="match status" value="1"/>
</dbReference>
<gene>
    <name evidence="2" type="ORF">SAMN04488134_10311</name>
</gene>
<dbReference type="InterPro" id="IPR029062">
    <property type="entry name" value="Class_I_gatase-like"/>
</dbReference>
<dbReference type="FunFam" id="3.40.50.880:FF:000033">
    <property type="entry name" value="Glutamine amidotransferase class-I"/>
    <property type="match status" value="1"/>
</dbReference>
<dbReference type="CDD" id="cd01741">
    <property type="entry name" value="GATase1_1"/>
    <property type="match status" value="1"/>
</dbReference>
<dbReference type="PANTHER" id="PTHR42695">
    <property type="entry name" value="GLUTAMINE AMIDOTRANSFERASE YLR126C-RELATED"/>
    <property type="match status" value="1"/>
</dbReference>
<dbReference type="Gene3D" id="3.40.50.880">
    <property type="match status" value="1"/>
</dbReference>
<sequence>MRIHVLQHVEFEGLAAVQEWIKARGFPYIIHRLDLMDPLPEPDEVDMLISLGGPMSANDAELWLSEERLLIQQLIKAEKPMVGICLGAQQIAKALGANIFQGKNKEVGWHPIQASCSTSLPEMPNQLTVFHWHGEQFDLPKGAVNLFHSAACANQGFLYQERVLGLQFHFESTQASIDELLRHDSSYIDQGQYVQSAEVIRNHPIPTQNKQLLFRLLDRLIA</sequence>
<evidence type="ECO:0000259" key="1">
    <source>
        <dbReference type="Pfam" id="PF00117"/>
    </source>
</evidence>
<dbReference type="OrthoDB" id="9807137at2"/>
<organism evidence="2 3">
    <name type="scientific">Amphibacillus marinus</name>
    <dbReference type="NCBI Taxonomy" id="872970"/>
    <lineage>
        <taxon>Bacteria</taxon>
        <taxon>Bacillati</taxon>
        <taxon>Bacillota</taxon>
        <taxon>Bacilli</taxon>
        <taxon>Bacillales</taxon>
        <taxon>Bacillaceae</taxon>
        <taxon>Amphibacillus</taxon>
    </lineage>
</organism>
<dbReference type="PROSITE" id="PS51273">
    <property type="entry name" value="GATASE_TYPE_1"/>
    <property type="match status" value="1"/>
</dbReference>
<dbReference type="EMBL" id="FODJ01000003">
    <property type="protein sequence ID" value="SEN97870.1"/>
    <property type="molecule type" value="Genomic_DNA"/>
</dbReference>
<proteinExistence type="predicted"/>
<keyword evidence="2" id="KW-0808">Transferase</keyword>
<dbReference type="RefSeq" id="WP_091495734.1">
    <property type="nucleotide sequence ID" value="NZ_FODJ01000003.1"/>
</dbReference>
<reference evidence="2 3" key="1">
    <citation type="submission" date="2016-10" db="EMBL/GenBank/DDBJ databases">
        <authorList>
            <person name="de Groot N.N."/>
        </authorList>
    </citation>
    <scope>NUCLEOTIDE SEQUENCE [LARGE SCALE GENOMIC DNA]</scope>
    <source>
        <strain evidence="2 3">CGMCC 1.10434</strain>
    </source>
</reference>
<dbReference type="STRING" id="872970.SAMN04488134_10311"/>
<dbReference type="GO" id="GO:0005829">
    <property type="term" value="C:cytosol"/>
    <property type="evidence" value="ECO:0007669"/>
    <property type="project" value="TreeGrafter"/>
</dbReference>
<accession>A0A1H8KY67</accession>
<dbReference type="Pfam" id="PF00117">
    <property type="entry name" value="GATase"/>
    <property type="match status" value="1"/>
</dbReference>
<keyword evidence="3" id="KW-1185">Reference proteome</keyword>
<dbReference type="SUPFAM" id="SSF52317">
    <property type="entry name" value="Class I glutamine amidotransferase-like"/>
    <property type="match status" value="1"/>
</dbReference>
<evidence type="ECO:0000313" key="2">
    <source>
        <dbReference type="EMBL" id="SEN97870.1"/>
    </source>
</evidence>
<dbReference type="Proteomes" id="UP000199300">
    <property type="component" value="Unassembled WGS sequence"/>
</dbReference>
<dbReference type="InterPro" id="IPR017926">
    <property type="entry name" value="GATASE"/>
</dbReference>
<dbReference type="AlphaFoldDB" id="A0A1H8KY67"/>
<dbReference type="GO" id="GO:0016740">
    <property type="term" value="F:transferase activity"/>
    <property type="evidence" value="ECO:0007669"/>
    <property type="project" value="UniProtKB-KW"/>
</dbReference>
<protein>
    <submittedName>
        <fullName evidence="2">GMP synthase-Glutamine amidotransferase</fullName>
    </submittedName>
</protein>
<name>A0A1H8KY67_9BACI</name>
<feature type="domain" description="Glutamine amidotransferase" evidence="1">
    <location>
        <begin position="25"/>
        <end position="176"/>
    </location>
</feature>